<evidence type="ECO:0000313" key="2">
    <source>
        <dbReference type="EMBL" id="GIY32609.1"/>
    </source>
</evidence>
<organism evidence="2 3">
    <name type="scientific">Caerostris extrusa</name>
    <name type="common">Bark spider</name>
    <name type="synonym">Caerostris bankana</name>
    <dbReference type="NCBI Taxonomy" id="172846"/>
    <lineage>
        <taxon>Eukaryota</taxon>
        <taxon>Metazoa</taxon>
        <taxon>Ecdysozoa</taxon>
        <taxon>Arthropoda</taxon>
        <taxon>Chelicerata</taxon>
        <taxon>Arachnida</taxon>
        <taxon>Araneae</taxon>
        <taxon>Araneomorphae</taxon>
        <taxon>Entelegynae</taxon>
        <taxon>Araneoidea</taxon>
        <taxon>Araneidae</taxon>
        <taxon>Caerostris</taxon>
    </lineage>
</organism>
<keyword evidence="3" id="KW-1185">Reference proteome</keyword>
<dbReference type="EMBL" id="BPLR01009526">
    <property type="protein sequence ID" value="GIY32609.1"/>
    <property type="molecule type" value="Genomic_DNA"/>
</dbReference>
<evidence type="ECO:0000313" key="3">
    <source>
        <dbReference type="Proteomes" id="UP001054945"/>
    </source>
</evidence>
<gene>
    <name evidence="2" type="ORF">CEXT_517951</name>
</gene>
<dbReference type="AlphaFoldDB" id="A0AAV4SGZ2"/>
<feature type="compositionally biased region" description="Basic and acidic residues" evidence="1">
    <location>
        <begin position="76"/>
        <end position="90"/>
    </location>
</feature>
<evidence type="ECO:0000256" key="1">
    <source>
        <dbReference type="SAM" id="MobiDB-lite"/>
    </source>
</evidence>
<name>A0AAV4SGZ2_CAEEX</name>
<sequence>MAQKEKKQNPCNMVPFTANQLARDNMTPQCTLLPINIRTQCPSPYNSRRRTATEMVSPNSMLRDGITTRPPPRVSCRSDKSQEKNQEKREWSQICRSVFEKYFESQLIREGFFSNISIAFSKKYDE</sequence>
<protein>
    <submittedName>
        <fullName evidence="2">Uncharacterized protein</fullName>
    </submittedName>
</protein>
<accession>A0AAV4SGZ2</accession>
<dbReference type="Proteomes" id="UP001054945">
    <property type="component" value="Unassembled WGS sequence"/>
</dbReference>
<comment type="caution">
    <text evidence="2">The sequence shown here is derived from an EMBL/GenBank/DDBJ whole genome shotgun (WGS) entry which is preliminary data.</text>
</comment>
<feature type="region of interest" description="Disordered" evidence="1">
    <location>
        <begin position="43"/>
        <end position="90"/>
    </location>
</feature>
<proteinExistence type="predicted"/>
<reference evidence="2 3" key="1">
    <citation type="submission" date="2021-06" db="EMBL/GenBank/DDBJ databases">
        <title>Caerostris extrusa draft genome.</title>
        <authorList>
            <person name="Kono N."/>
            <person name="Arakawa K."/>
        </authorList>
    </citation>
    <scope>NUCLEOTIDE SEQUENCE [LARGE SCALE GENOMIC DNA]</scope>
</reference>